<keyword evidence="4 6" id="KW-1133">Transmembrane helix</keyword>
<comment type="caution">
    <text evidence="7">The sequence shown here is derived from an EMBL/GenBank/DDBJ whole genome shotgun (WGS) entry which is preliminary data.</text>
</comment>
<dbReference type="PANTHER" id="PTHR10010:SF46">
    <property type="entry name" value="SODIUM-DEPENDENT PHOSPHATE TRANSPORT PROTEIN 2B"/>
    <property type="match status" value="1"/>
</dbReference>
<feature type="transmembrane region" description="Helical" evidence="6">
    <location>
        <begin position="288"/>
        <end position="310"/>
    </location>
</feature>
<dbReference type="GO" id="GO:0005436">
    <property type="term" value="F:sodium:phosphate symporter activity"/>
    <property type="evidence" value="ECO:0007669"/>
    <property type="project" value="InterPro"/>
</dbReference>
<keyword evidence="2" id="KW-1003">Cell membrane</keyword>
<feature type="transmembrane region" description="Helical" evidence="6">
    <location>
        <begin position="39"/>
        <end position="60"/>
    </location>
</feature>
<feature type="transmembrane region" description="Helical" evidence="6">
    <location>
        <begin position="150"/>
        <end position="175"/>
    </location>
</feature>
<comment type="subcellular location">
    <subcellularLocation>
        <location evidence="1">Cell membrane</location>
        <topology evidence="1">Multi-pass membrane protein</topology>
    </subcellularLocation>
</comment>
<evidence type="ECO:0000313" key="7">
    <source>
        <dbReference type="EMBL" id="PFG74589.1"/>
    </source>
</evidence>
<dbReference type="EMBL" id="PDJQ01000001">
    <property type="protein sequence ID" value="PFG74589.1"/>
    <property type="molecule type" value="Genomic_DNA"/>
</dbReference>
<evidence type="ECO:0000256" key="4">
    <source>
        <dbReference type="ARBA" id="ARBA00022989"/>
    </source>
</evidence>
<evidence type="ECO:0000256" key="2">
    <source>
        <dbReference type="ARBA" id="ARBA00022475"/>
    </source>
</evidence>
<feature type="transmembrane region" description="Helical" evidence="6">
    <location>
        <begin position="81"/>
        <end position="108"/>
    </location>
</feature>
<keyword evidence="8" id="KW-1185">Reference proteome</keyword>
<proteinExistence type="predicted"/>
<keyword evidence="3 6" id="KW-0812">Transmembrane</keyword>
<evidence type="ECO:0000256" key="1">
    <source>
        <dbReference type="ARBA" id="ARBA00004651"/>
    </source>
</evidence>
<dbReference type="GO" id="GO:0005886">
    <property type="term" value="C:plasma membrane"/>
    <property type="evidence" value="ECO:0007669"/>
    <property type="project" value="UniProtKB-SubCell"/>
</dbReference>
<dbReference type="RefSeq" id="WP_098503966.1">
    <property type="nucleotide sequence ID" value="NZ_PDJQ01000001.1"/>
</dbReference>
<evidence type="ECO:0000256" key="5">
    <source>
        <dbReference type="ARBA" id="ARBA00023136"/>
    </source>
</evidence>
<feature type="transmembrane region" description="Helical" evidence="6">
    <location>
        <begin position="208"/>
        <end position="230"/>
    </location>
</feature>
<accession>A0A2A9HIE0</accession>
<evidence type="ECO:0000256" key="6">
    <source>
        <dbReference type="SAM" id="Phobius"/>
    </source>
</evidence>
<keyword evidence="5 6" id="KW-0472">Membrane</keyword>
<evidence type="ECO:0000313" key="8">
    <source>
        <dbReference type="Proteomes" id="UP000223071"/>
    </source>
</evidence>
<dbReference type="InterPro" id="IPR003841">
    <property type="entry name" value="Na/Pi_transpt"/>
</dbReference>
<name>A0A2A9HIE0_TEPT2</name>
<gene>
    <name evidence="7" type="ORF">A9A59_1826</name>
</gene>
<reference evidence="7 8" key="1">
    <citation type="submission" date="2017-09" db="EMBL/GenBank/DDBJ databases">
        <title>Sequencing the genomes of two abundant thermophiles in Great Basin hot springs: Thermocrinis jamiesonii and novel Chloroflexi Thermoflexus hugenholtzii.</title>
        <authorList>
            <person name="Hedlund B."/>
        </authorList>
    </citation>
    <scope>NUCLEOTIDE SEQUENCE [LARGE SCALE GENOMIC DNA]</scope>
    <source>
        <strain evidence="7 8">G233</strain>
    </source>
</reference>
<organism evidence="7 8">
    <name type="scientific">Tepidiforma thermophila (strain KCTC 52669 / CGMCC 1.13589 / G233)</name>
    <dbReference type="NCBI Taxonomy" id="2761530"/>
    <lineage>
        <taxon>Bacteria</taxon>
        <taxon>Bacillati</taxon>
        <taxon>Chloroflexota</taxon>
        <taxon>Tepidiformia</taxon>
        <taxon>Tepidiformales</taxon>
        <taxon>Tepidiformaceae</taxon>
        <taxon>Tepidiforma</taxon>
    </lineage>
</organism>
<sequence>MNGAPGRKALERPAVELEAVPGRGSRRAAAQVAVPATRAAAASAGILLFIFGLQVLKTGARALVPILDGLSVSGPANAVGFGWLLAYAAMSGSPVAAIGVTLLAGGVLTPAESFGVIGGSRLGASFIVLAVGFVLYLARRRNPDSLAIGVIALLTTFTTQGPAILLGLVSLHYGWLDRFQFTPPPGMLDWVDALYGDPVRWLDRQLPAGGMFGLGVLVLLGSFAVFDRALPQLEAGSSSFDRLLHRMRSRWYMFLIGGAVTSMTMSVSISLTLLVPLSLKGYLKREQVLPYVMGANITTFIDTLAGALILGGAAAFTVVLTEMVSVAAVSLVILTLGYGPYSRAVLRLAHHVTRSERHLGLFLATIVAVPLFLLFL</sequence>
<feature type="transmembrane region" description="Helical" evidence="6">
    <location>
        <begin position="317"/>
        <end position="338"/>
    </location>
</feature>
<dbReference type="PANTHER" id="PTHR10010">
    <property type="entry name" value="SOLUTE CARRIER FAMILY 34 SODIUM PHOSPHATE , MEMBER 2-RELATED"/>
    <property type="match status" value="1"/>
</dbReference>
<feature type="transmembrane region" description="Helical" evidence="6">
    <location>
        <begin position="358"/>
        <end position="375"/>
    </location>
</feature>
<dbReference type="GO" id="GO:0044341">
    <property type="term" value="P:sodium-dependent phosphate transport"/>
    <property type="evidence" value="ECO:0007669"/>
    <property type="project" value="InterPro"/>
</dbReference>
<protein>
    <submittedName>
        <fullName evidence="7">Na+/Pi-cotransporter</fullName>
    </submittedName>
</protein>
<feature type="transmembrane region" description="Helical" evidence="6">
    <location>
        <begin position="251"/>
        <end position="276"/>
    </location>
</feature>
<feature type="transmembrane region" description="Helical" evidence="6">
    <location>
        <begin position="114"/>
        <end position="138"/>
    </location>
</feature>
<dbReference type="AlphaFoldDB" id="A0A2A9HIE0"/>
<dbReference type="Proteomes" id="UP000223071">
    <property type="component" value="Unassembled WGS sequence"/>
</dbReference>
<evidence type="ECO:0000256" key="3">
    <source>
        <dbReference type="ARBA" id="ARBA00022692"/>
    </source>
</evidence>